<reference evidence="3" key="1">
    <citation type="submission" date="2022-03" db="EMBL/GenBank/DDBJ databases">
        <authorList>
            <person name="Martin C."/>
        </authorList>
    </citation>
    <scope>NUCLEOTIDE SEQUENCE</scope>
</reference>
<dbReference type="SUPFAM" id="SSF82657">
    <property type="entry name" value="BolA-like"/>
    <property type="match status" value="1"/>
</dbReference>
<dbReference type="AlphaFoldDB" id="A0A8J1UNY5"/>
<evidence type="ECO:0000313" key="4">
    <source>
        <dbReference type="Proteomes" id="UP000749559"/>
    </source>
</evidence>
<dbReference type="InterPro" id="IPR002634">
    <property type="entry name" value="BolA"/>
</dbReference>
<evidence type="ECO:0000313" key="3">
    <source>
        <dbReference type="EMBL" id="CAH1793671.1"/>
    </source>
</evidence>
<dbReference type="Gene3D" id="3.30.300.90">
    <property type="entry name" value="BolA-like"/>
    <property type="match status" value="1"/>
</dbReference>
<proteinExistence type="inferred from homology"/>
<gene>
    <name evidence="3" type="ORF">OFUS_LOCUS18493</name>
</gene>
<dbReference type="EMBL" id="CAIIXF020000009">
    <property type="protein sequence ID" value="CAH1793671.1"/>
    <property type="molecule type" value="Genomic_DNA"/>
</dbReference>
<dbReference type="PANTHER" id="PTHR46188:SF1">
    <property type="entry name" value="BOLA-LIKE PROTEIN 3"/>
    <property type="match status" value="1"/>
</dbReference>
<comment type="caution">
    <text evidence="3">The sequence shown here is derived from an EMBL/GenBank/DDBJ whole genome shotgun (WGS) entry which is preliminary data.</text>
</comment>
<dbReference type="OrthoDB" id="203381at2759"/>
<protein>
    <submittedName>
        <fullName evidence="3">Uncharacterized protein</fullName>
    </submittedName>
</protein>
<dbReference type="Pfam" id="PF01722">
    <property type="entry name" value="BolA"/>
    <property type="match status" value="1"/>
</dbReference>
<dbReference type="GO" id="GO:0005759">
    <property type="term" value="C:mitochondrial matrix"/>
    <property type="evidence" value="ECO:0007669"/>
    <property type="project" value="TreeGrafter"/>
</dbReference>
<comment type="similarity">
    <text evidence="1 2">Belongs to the BolA/IbaG family.</text>
</comment>
<dbReference type="InterPro" id="IPR052275">
    <property type="entry name" value="Mt_Fe-S_assembly_factor"/>
</dbReference>
<dbReference type="InterPro" id="IPR036065">
    <property type="entry name" value="BolA-like_sf"/>
</dbReference>
<dbReference type="Proteomes" id="UP000749559">
    <property type="component" value="Unassembled WGS sequence"/>
</dbReference>
<organism evidence="3 4">
    <name type="scientific">Owenia fusiformis</name>
    <name type="common">Polychaete worm</name>
    <dbReference type="NCBI Taxonomy" id="6347"/>
    <lineage>
        <taxon>Eukaryota</taxon>
        <taxon>Metazoa</taxon>
        <taxon>Spiralia</taxon>
        <taxon>Lophotrochozoa</taxon>
        <taxon>Annelida</taxon>
        <taxon>Polychaeta</taxon>
        <taxon>Sedentaria</taxon>
        <taxon>Canalipalpata</taxon>
        <taxon>Sabellida</taxon>
        <taxon>Oweniida</taxon>
        <taxon>Oweniidae</taxon>
        <taxon>Owenia</taxon>
    </lineage>
</organism>
<evidence type="ECO:0000256" key="2">
    <source>
        <dbReference type="RuleBase" id="RU003860"/>
    </source>
</evidence>
<evidence type="ECO:0000256" key="1">
    <source>
        <dbReference type="ARBA" id="ARBA00005578"/>
    </source>
</evidence>
<dbReference type="PANTHER" id="PTHR46188">
    <property type="entry name" value="BOLA-LIKE PROTEIN 3"/>
    <property type="match status" value="1"/>
</dbReference>
<accession>A0A8J1UNY5</accession>
<name>A0A8J1UNY5_OWEFU</name>
<keyword evidence="4" id="KW-1185">Reference proteome</keyword>
<sequence>MVLQRMLQTLRKIPRIPRVQPSMIKWLSADTTSESEGERVLTERLKEKFPGAKDVKVQDISGGCGAMYEIYLEANEFQGKRKVMQHRMVNEALATEIAQMHGLRITTAVPSNDNT</sequence>